<gene>
    <name evidence="9" type="ORF">E3E12_01415</name>
</gene>
<dbReference type="EC" id="5.2.1.8" evidence="6"/>
<dbReference type="OrthoDB" id="9812109at2"/>
<dbReference type="EMBL" id="CP038231">
    <property type="protein sequence ID" value="QDH13075.1"/>
    <property type="molecule type" value="Genomic_DNA"/>
</dbReference>
<dbReference type="AlphaFoldDB" id="A0A4Y6UAA2"/>
<keyword evidence="10" id="KW-1185">Reference proteome</keyword>
<name>A0A4Y6UAA2_9PROT</name>
<dbReference type="InterPro" id="IPR046357">
    <property type="entry name" value="PPIase_dom_sf"/>
</dbReference>
<dbReference type="Pfam" id="PF00254">
    <property type="entry name" value="FKBP_C"/>
    <property type="match status" value="1"/>
</dbReference>
<dbReference type="Gene3D" id="3.10.50.40">
    <property type="match status" value="1"/>
</dbReference>
<dbReference type="PANTHER" id="PTHR43811">
    <property type="entry name" value="FKBP-TYPE PEPTIDYL-PROLYL CIS-TRANS ISOMERASE FKPA"/>
    <property type="match status" value="1"/>
</dbReference>
<organism evidence="9 10">
    <name type="scientific">Formicincola oecophyllae</name>
    <dbReference type="NCBI Taxonomy" id="2558361"/>
    <lineage>
        <taxon>Bacteria</taxon>
        <taxon>Pseudomonadati</taxon>
        <taxon>Pseudomonadota</taxon>
        <taxon>Alphaproteobacteria</taxon>
        <taxon>Acetobacterales</taxon>
        <taxon>Acetobacteraceae</taxon>
        <taxon>Formicincola</taxon>
    </lineage>
</organism>
<feature type="signal peptide" evidence="7">
    <location>
        <begin position="1"/>
        <end position="26"/>
    </location>
</feature>
<dbReference type="PANTHER" id="PTHR43811:SF23">
    <property type="entry name" value="FKBP-TYPE 22 KDA PEPTIDYL-PROLYL CIS-TRANS ISOMERASE"/>
    <property type="match status" value="1"/>
</dbReference>
<evidence type="ECO:0000256" key="4">
    <source>
        <dbReference type="ARBA" id="ARBA00023235"/>
    </source>
</evidence>
<dbReference type="PROSITE" id="PS50059">
    <property type="entry name" value="FKBP_PPIASE"/>
    <property type="match status" value="1"/>
</dbReference>
<evidence type="ECO:0000256" key="3">
    <source>
        <dbReference type="ARBA" id="ARBA00023110"/>
    </source>
</evidence>
<keyword evidence="3 5" id="KW-0697">Rotamase</keyword>
<feature type="domain" description="PPIase FKBP-type" evidence="8">
    <location>
        <begin position="76"/>
        <end position="163"/>
    </location>
</feature>
<dbReference type="Proteomes" id="UP000318709">
    <property type="component" value="Chromosome"/>
</dbReference>
<dbReference type="PROSITE" id="PS51257">
    <property type="entry name" value="PROKAR_LIPOPROTEIN"/>
    <property type="match status" value="1"/>
</dbReference>
<sequence length="170" mass="18270">MNRFARMGRLLAPVALCASMGLGLVACGGGDDQPEQTPAQFMASVAKQPGVHVLKDGLAYKVIKSGPKDAPSPRKGSMMMIIYEGRLPDGAIFDSSEMHTGAAYMEMPLDGVIEGWMQALPMMHVGDIWELYVPPKLGYGDRALGVIPPNSPLIFKIQLLGVDDGNNQQQ</sequence>
<dbReference type="RefSeq" id="WP_141442719.1">
    <property type="nucleotide sequence ID" value="NZ_CP038231.1"/>
</dbReference>
<accession>A0A4Y6UAA2</accession>
<evidence type="ECO:0000259" key="8">
    <source>
        <dbReference type="PROSITE" id="PS50059"/>
    </source>
</evidence>
<keyword evidence="4 5" id="KW-0413">Isomerase</keyword>
<dbReference type="GO" id="GO:0003755">
    <property type="term" value="F:peptidyl-prolyl cis-trans isomerase activity"/>
    <property type="evidence" value="ECO:0007669"/>
    <property type="project" value="UniProtKB-UniRule"/>
</dbReference>
<comment type="catalytic activity">
    <reaction evidence="1 5 6">
        <text>[protein]-peptidylproline (omega=180) = [protein]-peptidylproline (omega=0)</text>
        <dbReference type="Rhea" id="RHEA:16237"/>
        <dbReference type="Rhea" id="RHEA-COMP:10747"/>
        <dbReference type="Rhea" id="RHEA-COMP:10748"/>
        <dbReference type="ChEBI" id="CHEBI:83833"/>
        <dbReference type="ChEBI" id="CHEBI:83834"/>
        <dbReference type="EC" id="5.2.1.8"/>
    </reaction>
</comment>
<dbReference type="KEGG" id="swf:E3E12_01415"/>
<evidence type="ECO:0000313" key="9">
    <source>
        <dbReference type="EMBL" id="QDH13075.1"/>
    </source>
</evidence>
<protein>
    <recommendedName>
        <fullName evidence="6">Peptidyl-prolyl cis-trans isomerase</fullName>
        <ecNumber evidence="6">5.2.1.8</ecNumber>
    </recommendedName>
</protein>
<proteinExistence type="inferred from homology"/>
<feature type="chain" id="PRO_5021190165" description="Peptidyl-prolyl cis-trans isomerase" evidence="7">
    <location>
        <begin position="27"/>
        <end position="170"/>
    </location>
</feature>
<keyword evidence="7" id="KW-0732">Signal</keyword>
<dbReference type="SUPFAM" id="SSF54534">
    <property type="entry name" value="FKBP-like"/>
    <property type="match status" value="1"/>
</dbReference>
<evidence type="ECO:0000256" key="1">
    <source>
        <dbReference type="ARBA" id="ARBA00000971"/>
    </source>
</evidence>
<evidence type="ECO:0000256" key="2">
    <source>
        <dbReference type="ARBA" id="ARBA00006577"/>
    </source>
</evidence>
<evidence type="ECO:0000256" key="6">
    <source>
        <dbReference type="RuleBase" id="RU003915"/>
    </source>
</evidence>
<evidence type="ECO:0000256" key="7">
    <source>
        <dbReference type="SAM" id="SignalP"/>
    </source>
</evidence>
<comment type="similarity">
    <text evidence="2 6">Belongs to the FKBP-type PPIase family.</text>
</comment>
<evidence type="ECO:0000313" key="10">
    <source>
        <dbReference type="Proteomes" id="UP000318709"/>
    </source>
</evidence>
<dbReference type="InterPro" id="IPR001179">
    <property type="entry name" value="PPIase_FKBP_dom"/>
</dbReference>
<evidence type="ECO:0000256" key="5">
    <source>
        <dbReference type="PROSITE-ProRule" id="PRU00277"/>
    </source>
</evidence>
<reference evidence="9 10" key="1">
    <citation type="submission" date="2019-03" db="EMBL/GenBank/DDBJ databases">
        <title>The complete genome sequence of Swingsia_sp. F3b2 LMG30590(T).</title>
        <authorList>
            <person name="Chua K.-O."/>
            <person name="Chan K.-G."/>
            <person name="See-Too W.-S."/>
        </authorList>
    </citation>
    <scope>NUCLEOTIDE SEQUENCE [LARGE SCALE GENOMIC DNA]</scope>
    <source>
        <strain evidence="9 10">F3b2</strain>
    </source>
</reference>